<accession>A0ACB7TFE1</accession>
<dbReference type="EMBL" id="CM023481">
    <property type="protein sequence ID" value="KAH6944966.1"/>
    <property type="molecule type" value="Genomic_DNA"/>
</dbReference>
<keyword evidence="2" id="KW-1185">Reference proteome</keyword>
<sequence length="246" mass="27461">MGLAQASQFWNPHNGPEVYRTRIDVRGSRTEAPVFWTTSASRSPHRELCSWPASVGELHPRAGFILPDGVPPSGQRASRDLCQALKRPGVLPTMAATVYGVEVLDLAREHGVKCRRCRTGAAQAPQSSLVSAAARNSAVAARDDAASKFEAARTETSSGTGCDEVGEKATELLEKMLRDDEEDTELAGKRRQEQAVDYDFLEKRMRHDLLIKEKECAIECRRLALKENRLEWEKERTRAEMNLKQK</sequence>
<organism evidence="1 2">
    <name type="scientific">Hyalomma asiaticum</name>
    <name type="common">Tick</name>
    <dbReference type="NCBI Taxonomy" id="266040"/>
    <lineage>
        <taxon>Eukaryota</taxon>
        <taxon>Metazoa</taxon>
        <taxon>Ecdysozoa</taxon>
        <taxon>Arthropoda</taxon>
        <taxon>Chelicerata</taxon>
        <taxon>Arachnida</taxon>
        <taxon>Acari</taxon>
        <taxon>Parasitiformes</taxon>
        <taxon>Ixodida</taxon>
        <taxon>Ixodoidea</taxon>
        <taxon>Ixodidae</taxon>
        <taxon>Hyalomminae</taxon>
        <taxon>Hyalomma</taxon>
    </lineage>
</organism>
<evidence type="ECO:0000313" key="1">
    <source>
        <dbReference type="EMBL" id="KAH6944966.1"/>
    </source>
</evidence>
<comment type="caution">
    <text evidence="1">The sequence shown here is derived from an EMBL/GenBank/DDBJ whole genome shotgun (WGS) entry which is preliminary data.</text>
</comment>
<protein>
    <submittedName>
        <fullName evidence="1">Uncharacterized protein</fullName>
    </submittedName>
</protein>
<evidence type="ECO:0000313" key="2">
    <source>
        <dbReference type="Proteomes" id="UP000821845"/>
    </source>
</evidence>
<name>A0ACB7TFE1_HYAAI</name>
<gene>
    <name evidence="1" type="ORF">HPB50_006394</name>
</gene>
<dbReference type="Proteomes" id="UP000821845">
    <property type="component" value="Chromosome 1"/>
</dbReference>
<proteinExistence type="predicted"/>
<reference evidence="1" key="1">
    <citation type="submission" date="2020-05" db="EMBL/GenBank/DDBJ databases">
        <title>Large-scale comparative analyses of tick genomes elucidate their genetic diversity and vector capacities.</title>
        <authorList>
            <person name="Jia N."/>
            <person name="Wang J."/>
            <person name="Shi W."/>
            <person name="Du L."/>
            <person name="Sun Y."/>
            <person name="Zhan W."/>
            <person name="Jiang J."/>
            <person name="Wang Q."/>
            <person name="Zhang B."/>
            <person name="Ji P."/>
            <person name="Sakyi L.B."/>
            <person name="Cui X."/>
            <person name="Yuan T."/>
            <person name="Jiang B."/>
            <person name="Yang W."/>
            <person name="Lam T.T.-Y."/>
            <person name="Chang Q."/>
            <person name="Ding S."/>
            <person name="Wang X."/>
            <person name="Zhu J."/>
            <person name="Ruan X."/>
            <person name="Zhao L."/>
            <person name="Wei J."/>
            <person name="Que T."/>
            <person name="Du C."/>
            <person name="Cheng J."/>
            <person name="Dai P."/>
            <person name="Han X."/>
            <person name="Huang E."/>
            <person name="Gao Y."/>
            <person name="Liu J."/>
            <person name="Shao H."/>
            <person name="Ye R."/>
            <person name="Li L."/>
            <person name="Wei W."/>
            <person name="Wang X."/>
            <person name="Wang C."/>
            <person name="Yang T."/>
            <person name="Huo Q."/>
            <person name="Li W."/>
            <person name="Guo W."/>
            <person name="Chen H."/>
            <person name="Zhou L."/>
            <person name="Ni X."/>
            <person name="Tian J."/>
            <person name="Zhou Y."/>
            <person name="Sheng Y."/>
            <person name="Liu T."/>
            <person name="Pan Y."/>
            <person name="Xia L."/>
            <person name="Li J."/>
            <person name="Zhao F."/>
            <person name="Cao W."/>
        </authorList>
    </citation>
    <scope>NUCLEOTIDE SEQUENCE</scope>
    <source>
        <strain evidence="1">Hyas-2018</strain>
    </source>
</reference>